<dbReference type="SUPFAM" id="SSF51197">
    <property type="entry name" value="Clavaminate synthase-like"/>
    <property type="match status" value="1"/>
</dbReference>
<dbReference type="OrthoDB" id="3776825at2"/>
<dbReference type="EMBL" id="JMIX01000002">
    <property type="protein sequence ID" value="KEO99125.1"/>
    <property type="molecule type" value="Genomic_DNA"/>
</dbReference>
<gene>
    <name evidence="2" type="ORF">EH32_04710</name>
</gene>
<dbReference type="PANTHER" id="PTHR12461:SF105">
    <property type="entry name" value="HYPOXIA-INDUCIBLE FACTOR 1-ALPHA INHIBITOR"/>
    <property type="match status" value="1"/>
</dbReference>
<name>A0A074N2T7_9SPHN</name>
<dbReference type="SMART" id="SM00558">
    <property type="entry name" value="JmjC"/>
    <property type="match status" value="1"/>
</dbReference>
<dbReference type="RefSeq" id="WP_051697475.1">
    <property type="nucleotide sequence ID" value="NZ_CP017057.1"/>
</dbReference>
<accession>A0A074N2T7</accession>
<feature type="domain" description="JmjC" evidence="1">
    <location>
        <begin position="95"/>
        <end position="256"/>
    </location>
</feature>
<evidence type="ECO:0000313" key="3">
    <source>
        <dbReference type="Proteomes" id="UP000027866"/>
    </source>
</evidence>
<dbReference type="PROSITE" id="PS51184">
    <property type="entry name" value="JMJC"/>
    <property type="match status" value="1"/>
</dbReference>
<keyword evidence="3" id="KW-1185">Reference proteome</keyword>
<comment type="caution">
    <text evidence="2">The sequence shown here is derived from an EMBL/GenBank/DDBJ whole genome shotgun (WGS) entry which is preliminary data.</text>
</comment>
<organism evidence="2 3">
    <name type="scientific">Erythrobacter litoralis</name>
    <dbReference type="NCBI Taxonomy" id="39960"/>
    <lineage>
        <taxon>Bacteria</taxon>
        <taxon>Pseudomonadati</taxon>
        <taxon>Pseudomonadota</taxon>
        <taxon>Alphaproteobacteria</taxon>
        <taxon>Sphingomonadales</taxon>
        <taxon>Erythrobacteraceae</taxon>
        <taxon>Erythrobacter/Porphyrobacter group</taxon>
        <taxon>Erythrobacter</taxon>
    </lineage>
</organism>
<proteinExistence type="predicted"/>
<protein>
    <submittedName>
        <fullName evidence="2">Transcriptional regulator</fullName>
    </submittedName>
</protein>
<reference evidence="2 3" key="1">
    <citation type="submission" date="2014-04" db="EMBL/GenBank/DDBJ databases">
        <title>A comprehensive comparison of genomes of Erythrobacter spp. Strains.</title>
        <authorList>
            <person name="Zheng Q."/>
        </authorList>
    </citation>
    <scope>NUCLEOTIDE SEQUENCE [LARGE SCALE GENOMIC DNA]</scope>
    <source>
        <strain evidence="2 3">DSM 8509</strain>
    </source>
</reference>
<dbReference type="PATRIC" id="fig|39960.10.peg.2210"/>
<dbReference type="PANTHER" id="PTHR12461">
    <property type="entry name" value="HYPOXIA-INDUCIBLE FACTOR 1 ALPHA INHIBITOR-RELATED"/>
    <property type="match status" value="1"/>
</dbReference>
<sequence length="291" mass="32403">MNAPYRRFEPSVQPVFDDKARRVFAAHYPEQPHRLEHGLARHPLLEIPALAELAARLPSASVEYNRGDVPVGVAGKPGPTGLSITETILKIARTNSWAVLKNVERVPSYAALLQDLLGELASEIEAKTGEVMDPQAFIFISSPNAVTPYHFDPEHNLLLQVAGSKVMTQFPAGDPRFAPDEAHEQYHLGGPRELEWDDAFLEHGLQFPLRPGEAVHVPVMAPHFVRNGPQNSVSLSITWRSEWSHGESDARCFNGLVRRIGLSPRAPGRWPHRAPGKALAWRAWRRLFARG</sequence>
<dbReference type="Proteomes" id="UP000027866">
    <property type="component" value="Unassembled WGS sequence"/>
</dbReference>
<dbReference type="AlphaFoldDB" id="A0A074N2T7"/>
<evidence type="ECO:0000259" key="1">
    <source>
        <dbReference type="PROSITE" id="PS51184"/>
    </source>
</evidence>
<dbReference type="KEGG" id="elq:Ga0102493_113115"/>
<dbReference type="Gene3D" id="2.60.120.650">
    <property type="entry name" value="Cupin"/>
    <property type="match status" value="1"/>
</dbReference>
<evidence type="ECO:0000313" key="2">
    <source>
        <dbReference type="EMBL" id="KEO99125.1"/>
    </source>
</evidence>
<dbReference type="InterPro" id="IPR003347">
    <property type="entry name" value="JmjC_dom"/>
</dbReference>